<protein>
    <submittedName>
        <fullName evidence="1">Uncharacterized protein</fullName>
    </submittedName>
</protein>
<organism evidence="1 2">
    <name type="scientific">Hermanssonia centrifuga</name>
    <dbReference type="NCBI Taxonomy" id="98765"/>
    <lineage>
        <taxon>Eukaryota</taxon>
        <taxon>Fungi</taxon>
        <taxon>Dikarya</taxon>
        <taxon>Basidiomycota</taxon>
        <taxon>Agaricomycotina</taxon>
        <taxon>Agaricomycetes</taxon>
        <taxon>Polyporales</taxon>
        <taxon>Meruliaceae</taxon>
        <taxon>Hermanssonia</taxon>
    </lineage>
</organism>
<name>A0A4S4KP18_9APHY</name>
<comment type="caution">
    <text evidence="1">The sequence shown here is derived from an EMBL/GenBank/DDBJ whole genome shotgun (WGS) entry which is preliminary data.</text>
</comment>
<accession>A0A4S4KP18</accession>
<reference evidence="1 2" key="1">
    <citation type="submission" date="2019-02" db="EMBL/GenBank/DDBJ databases">
        <title>Genome sequencing of the rare red list fungi Phlebia centrifuga.</title>
        <authorList>
            <person name="Buettner E."/>
            <person name="Kellner H."/>
        </authorList>
    </citation>
    <scope>NUCLEOTIDE SEQUENCE [LARGE SCALE GENOMIC DNA]</scope>
    <source>
        <strain evidence="1 2">DSM 108282</strain>
    </source>
</reference>
<proteinExistence type="predicted"/>
<keyword evidence="2" id="KW-1185">Reference proteome</keyword>
<evidence type="ECO:0000313" key="2">
    <source>
        <dbReference type="Proteomes" id="UP000309038"/>
    </source>
</evidence>
<dbReference type="Proteomes" id="UP000309038">
    <property type="component" value="Unassembled WGS sequence"/>
</dbReference>
<sequence length="146" mass="15674">MGYESGAIFIASSYEKPIADQHDIVPNGYNLGRDWMMGNATNQTSLIPTTTLTNTSTYSGQTSYGNFTYQTDVKYVSGLLANSSDGVNHFATVAVNGANAIDGLVAVMQVKIVERPSTRASSSQLTFYPSPTWMLVALVALISFSL</sequence>
<dbReference type="EMBL" id="SGPJ01000116">
    <property type="protein sequence ID" value="THG98499.1"/>
    <property type="molecule type" value="Genomic_DNA"/>
</dbReference>
<evidence type="ECO:0000313" key="1">
    <source>
        <dbReference type="EMBL" id="THG98499.1"/>
    </source>
</evidence>
<dbReference type="AlphaFoldDB" id="A0A4S4KP18"/>
<gene>
    <name evidence="1" type="ORF">EW026_g3697</name>
</gene>